<sequence length="337" mass="38203">IRISSRLFDDGYVESLLTSHLKQDGIHLYVANVRNFMESRGANRGNVLQAKCKCKGDRDGGCKHVAAAIYSLEDLLKHSSVTSGPCIWVTKPRANTKSYKVKDLVIITKKFTKPSHKKGKRKHTSLQYIDRDVPASTDRNPKDEEYVRQFTKKVCQLKTDAPAVILPLIKKLHYTSEAHAEVDNGPFNKAKTGIMNTKIQEIVEGRANISSKDVLRLLSFSDLQSVKESLPGKRPLKKMKKMSKSSYKILCYPSHHTVVVKIRKRNHKIQESGDYFMRRVRGTYQRVTSHTHHKLELVSKGFLISKSKPSLMPVWAILIKCQCSDGCPNKVLECKCP</sequence>
<reference evidence="4 5" key="1">
    <citation type="journal article" date="2018" name="Sci. Rep.">
        <title>Comparative analysis of the Pocillopora damicornis genome highlights role of immune system in coral evolution.</title>
        <authorList>
            <person name="Cunning R."/>
            <person name="Bay R.A."/>
            <person name="Gillette P."/>
            <person name="Baker A.C."/>
            <person name="Traylor-Knowles N."/>
        </authorList>
    </citation>
    <scope>NUCLEOTIDE SEQUENCE [LARGE SCALE GENOMIC DNA]</scope>
    <source>
        <strain evidence="4">RSMAS</strain>
        <tissue evidence="4">Whole animal</tissue>
    </source>
</reference>
<evidence type="ECO:0000313" key="4">
    <source>
        <dbReference type="EMBL" id="RMX37109.1"/>
    </source>
</evidence>
<keyword evidence="1" id="KW-0863">Zinc-finger</keyword>
<feature type="region of interest" description="Disordered" evidence="2">
    <location>
        <begin position="115"/>
        <end position="140"/>
    </location>
</feature>
<keyword evidence="1" id="KW-0479">Metal-binding</keyword>
<feature type="non-terminal residue" evidence="4">
    <location>
        <position position="337"/>
    </location>
</feature>
<keyword evidence="5" id="KW-1185">Reference proteome</keyword>
<organism evidence="4 5">
    <name type="scientific">Pocillopora damicornis</name>
    <name type="common">Cauliflower coral</name>
    <name type="synonym">Millepora damicornis</name>
    <dbReference type="NCBI Taxonomy" id="46731"/>
    <lineage>
        <taxon>Eukaryota</taxon>
        <taxon>Metazoa</taxon>
        <taxon>Cnidaria</taxon>
        <taxon>Anthozoa</taxon>
        <taxon>Hexacorallia</taxon>
        <taxon>Scleractinia</taxon>
        <taxon>Astrocoeniina</taxon>
        <taxon>Pocilloporidae</taxon>
        <taxon>Pocillopora</taxon>
    </lineage>
</organism>
<dbReference type="InterPro" id="IPR007527">
    <property type="entry name" value="Znf_SWIM"/>
</dbReference>
<evidence type="ECO:0000313" key="5">
    <source>
        <dbReference type="Proteomes" id="UP000275408"/>
    </source>
</evidence>
<evidence type="ECO:0000259" key="3">
    <source>
        <dbReference type="PROSITE" id="PS50966"/>
    </source>
</evidence>
<evidence type="ECO:0000256" key="2">
    <source>
        <dbReference type="SAM" id="MobiDB-lite"/>
    </source>
</evidence>
<feature type="compositionally biased region" description="Basic and acidic residues" evidence="2">
    <location>
        <begin position="129"/>
        <end position="140"/>
    </location>
</feature>
<evidence type="ECO:0000256" key="1">
    <source>
        <dbReference type="PROSITE-ProRule" id="PRU00325"/>
    </source>
</evidence>
<dbReference type="EMBL" id="RCHS01004191">
    <property type="protein sequence ID" value="RMX37109.1"/>
    <property type="molecule type" value="Genomic_DNA"/>
</dbReference>
<comment type="caution">
    <text evidence="4">The sequence shown here is derived from an EMBL/GenBank/DDBJ whole genome shotgun (WGS) entry which is preliminary data.</text>
</comment>
<dbReference type="PROSITE" id="PS50966">
    <property type="entry name" value="ZF_SWIM"/>
    <property type="match status" value="1"/>
</dbReference>
<accession>A0A3M6T712</accession>
<feature type="domain" description="SWIM-type" evidence="3">
    <location>
        <begin position="37"/>
        <end position="73"/>
    </location>
</feature>
<gene>
    <name evidence="4" type="ORF">pdam_00016592</name>
</gene>
<dbReference type="PANTHER" id="PTHR47526:SF3">
    <property type="entry name" value="PHD-TYPE DOMAIN-CONTAINING PROTEIN"/>
    <property type="match status" value="1"/>
</dbReference>
<name>A0A3M6T712_POCDA</name>
<feature type="compositionally biased region" description="Basic residues" evidence="2">
    <location>
        <begin position="115"/>
        <end position="124"/>
    </location>
</feature>
<dbReference type="Proteomes" id="UP000275408">
    <property type="component" value="Unassembled WGS sequence"/>
</dbReference>
<protein>
    <recommendedName>
        <fullName evidence="3">SWIM-type domain-containing protein</fullName>
    </recommendedName>
</protein>
<feature type="non-terminal residue" evidence="4">
    <location>
        <position position="1"/>
    </location>
</feature>
<proteinExistence type="predicted"/>
<keyword evidence="1" id="KW-0862">Zinc</keyword>
<dbReference type="PANTHER" id="PTHR47526">
    <property type="entry name" value="ATP-DEPENDENT DNA HELICASE"/>
    <property type="match status" value="1"/>
</dbReference>
<dbReference type="GO" id="GO:0008270">
    <property type="term" value="F:zinc ion binding"/>
    <property type="evidence" value="ECO:0007669"/>
    <property type="project" value="UniProtKB-KW"/>
</dbReference>
<dbReference type="AlphaFoldDB" id="A0A3M6T712"/>